<evidence type="ECO:0000313" key="2">
    <source>
        <dbReference type="EMBL" id="QFS47840.1"/>
    </source>
</evidence>
<feature type="transmembrane region" description="Helical" evidence="1">
    <location>
        <begin position="244"/>
        <end position="269"/>
    </location>
</feature>
<organism evidence="2 3">
    <name type="scientific">Nostoc sphaeroides CCNUC1</name>
    <dbReference type="NCBI Taxonomy" id="2653204"/>
    <lineage>
        <taxon>Bacteria</taxon>
        <taxon>Bacillati</taxon>
        <taxon>Cyanobacteriota</taxon>
        <taxon>Cyanophyceae</taxon>
        <taxon>Nostocales</taxon>
        <taxon>Nostocaceae</taxon>
        <taxon>Nostoc</taxon>
    </lineage>
</organism>
<accession>A0A5P8W5B1</accession>
<keyword evidence="1" id="KW-0472">Membrane</keyword>
<keyword evidence="3" id="KW-1185">Reference proteome</keyword>
<dbReference type="Proteomes" id="UP000326678">
    <property type="component" value="Chromosome Gxm1"/>
</dbReference>
<dbReference type="EMBL" id="CP045226">
    <property type="protein sequence ID" value="QFS47840.1"/>
    <property type="molecule type" value="Genomic_DNA"/>
</dbReference>
<name>A0A5P8W5B1_9NOSO</name>
<dbReference type="RefSeq" id="WP_152589950.1">
    <property type="nucleotide sequence ID" value="NZ_CP045226.1"/>
</dbReference>
<gene>
    <name evidence="2" type="ORF">GXM_05332</name>
</gene>
<proteinExistence type="predicted"/>
<feature type="transmembrane region" description="Helical" evidence="1">
    <location>
        <begin position="219"/>
        <end position="238"/>
    </location>
</feature>
<dbReference type="KEGG" id="nsh:GXM_05332"/>
<feature type="transmembrane region" description="Helical" evidence="1">
    <location>
        <begin position="163"/>
        <end position="187"/>
    </location>
</feature>
<evidence type="ECO:0000313" key="3">
    <source>
        <dbReference type="Proteomes" id="UP000326678"/>
    </source>
</evidence>
<feature type="transmembrane region" description="Helical" evidence="1">
    <location>
        <begin position="126"/>
        <end position="143"/>
    </location>
</feature>
<evidence type="ECO:0000256" key="1">
    <source>
        <dbReference type="SAM" id="Phobius"/>
    </source>
</evidence>
<protein>
    <submittedName>
        <fullName evidence="2">Uncharacterized protein</fullName>
    </submittedName>
</protein>
<sequence>MNYDISHKRNLHRFDPVAYLVIEKFRLSPLTFGLLAAVSATVVYLFTAWISDTLWSKQGQTGLLRDWIPWLVGLFINPVTLGYYLWSFQAIDKVIQELETSDVLETDKSEIDQFVINLYSKRWRKLSALASALFFSTIVFIIRPRLEESWTSSSLLPGLTITIATFAVVYMGTILVLNLITNIWIFYQILGNKDLDINPLHPDRCGGLRCLSDYSLKTAYLVAVLGIWIGVIEYQVITQDVGKGFWFVHLVIPLYIFLSMGCFFGPLLAAHSGMKRAKEESLYKIARQFRAEYSGIYTSLAEETEAFKKKSEKIQQLRTLYTMTDELPVWPFDVKTFRRYLLTVPTPLIGILSGIFKDFLINLLKQQGIKLG</sequence>
<dbReference type="AlphaFoldDB" id="A0A5P8W5B1"/>
<feature type="transmembrane region" description="Helical" evidence="1">
    <location>
        <begin position="67"/>
        <end position="86"/>
    </location>
</feature>
<keyword evidence="1" id="KW-1133">Transmembrane helix</keyword>
<keyword evidence="1" id="KW-0812">Transmembrane</keyword>
<feature type="transmembrane region" description="Helical" evidence="1">
    <location>
        <begin position="27"/>
        <end position="47"/>
    </location>
</feature>
<reference evidence="2 3" key="1">
    <citation type="submission" date="2019-10" db="EMBL/GenBank/DDBJ databases">
        <title>Genomic and transcriptomic insights into the perfect genentic adaptation of a filamentous nitrogen-fixing cyanobacterium to rice fields.</title>
        <authorList>
            <person name="Chen Z."/>
        </authorList>
    </citation>
    <scope>NUCLEOTIDE SEQUENCE [LARGE SCALE GENOMIC DNA]</scope>
    <source>
        <strain evidence="2">CCNUC1</strain>
    </source>
</reference>